<dbReference type="KEGG" id="stae:HNV11_02375"/>
<dbReference type="RefSeq" id="WP_171738135.1">
    <property type="nucleotide sequence ID" value="NZ_CP053435.1"/>
</dbReference>
<dbReference type="PANTHER" id="PTHR22916">
    <property type="entry name" value="GLYCOSYLTRANSFERASE"/>
    <property type="match status" value="1"/>
</dbReference>
<evidence type="ECO:0000313" key="3">
    <source>
        <dbReference type="Proteomes" id="UP000502756"/>
    </source>
</evidence>
<proteinExistence type="predicted"/>
<dbReference type="AlphaFoldDB" id="A0A6M5Y6I9"/>
<dbReference type="GO" id="GO:0016758">
    <property type="term" value="F:hexosyltransferase activity"/>
    <property type="evidence" value="ECO:0007669"/>
    <property type="project" value="UniProtKB-ARBA"/>
</dbReference>
<dbReference type="EMBL" id="CP053435">
    <property type="protein sequence ID" value="QJW88302.1"/>
    <property type="molecule type" value="Genomic_DNA"/>
</dbReference>
<dbReference type="Gene3D" id="3.90.550.10">
    <property type="entry name" value="Spore Coat Polysaccharide Biosynthesis Protein SpsA, Chain A"/>
    <property type="match status" value="1"/>
</dbReference>
<keyword evidence="3" id="KW-1185">Reference proteome</keyword>
<feature type="domain" description="Glycosyltransferase 2-like" evidence="1">
    <location>
        <begin position="12"/>
        <end position="178"/>
    </location>
</feature>
<dbReference type="InterPro" id="IPR001173">
    <property type="entry name" value="Glyco_trans_2-like"/>
</dbReference>
<dbReference type="PANTHER" id="PTHR22916:SF3">
    <property type="entry name" value="UDP-GLCNAC:BETAGAL BETA-1,3-N-ACETYLGLUCOSAMINYLTRANSFERASE-LIKE PROTEIN 1"/>
    <property type="match status" value="1"/>
</dbReference>
<dbReference type="CDD" id="cd04196">
    <property type="entry name" value="GT_2_like_d"/>
    <property type="match status" value="1"/>
</dbReference>
<evidence type="ECO:0000259" key="1">
    <source>
        <dbReference type="Pfam" id="PF00535"/>
    </source>
</evidence>
<dbReference type="Proteomes" id="UP000502756">
    <property type="component" value="Chromosome"/>
</dbReference>
<accession>A0A6M5Y6I9</accession>
<sequence>MSDRPNTAVFVSVALATFNGEKHLACLLDSLVEQTRLPDEVVVSDDGSQDQTLAILQRYKGQLPLYIHQQPRPVGIVANFRHAVSLCRGDVIAFCDQDDVWLPHKVATGLAALERIDGSDPALIFTDLEVVDQQLNRIAPSYWNHRQLHPERETFGSLLYGNFVTGCTAMFNRPMAEEIKRMPDDALMHDFWLACVAYGIGQVRYLTKPSVRYRQHPDNVTLNNAITFNTRWRRLNRFIVDNQYASEYLLPEIRQAELFCRYYNAQLDAARRQQLNAFIQLKRKSPTYRRWRAFLTKFLYWIE</sequence>
<reference evidence="2 3" key="1">
    <citation type="submission" date="2020-05" db="EMBL/GenBank/DDBJ databases">
        <title>Genome sequencing of Spirosoma sp. TS118.</title>
        <authorList>
            <person name="Lee J.-H."/>
            <person name="Jeong S."/>
            <person name="Zhao L."/>
            <person name="Jung J.-H."/>
            <person name="Kim M.-K."/>
            <person name="Lim S."/>
        </authorList>
    </citation>
    <scope>NUCLEOTIDE SEQUENCE [LARGE SCALE GENOMIC DNA]</scope>
    <source>
        <strain evidence="2 3">TS118</strain>
    </source>
</reference>
<gene>
    <name evidence="2" type="ORF">HNV11_02375</name>
</gene>
<protein>
    <submittedName>
        <fullName evidence="2">Glycosyltransferase family 2 protein</fullName>
    </submittedName>
</protein>
<name>A0A6M5Y6I9_9BACT</name>
<dbReference type="Pfam" id="PF00535">
    <property type="entry name" value="Glycos_transf_2"/>
    <property type="match status" value="1"/>
</dbReference>
<keyword evidence="2" id="KW-0808">Transferase</keyword>
<dbReference type="SUPFAM" id="SSF53448">
    <property type="entry name" value="Nucleotide-diphospho-sugar transferases"/>
    <property type="match status" value="1"/>
</dbReference>
<organism evidence="2 3">
    <name type="scientific">Spirosoma taeanense</name>
    <dbReference type="NCBI Taxonomy" id="2735870"/>
    <lineage>
        <taxon>Bacteria</taxon>
        <taxon>Pseudomonadati</taxon>
        <taxon>Bacteroidota</taxon>
        <taxon>Cytophagia</taxon>
        <taxon>Cytophagales</taxon>
        <taxon>Cytophagaceae</taxon>
        <taxon>Spirosoma</taxon>
    </lineage>
</organism>
<dbReference type="InterPro" id="IPR029044">
    <property type="entry name" value="Nucleotide-diphossugar_trans"/>
</dbReference>
<evidence type="ECO:0000313" key="2">
    <source>
        <dbReference type="EMBL" id="QJW88302.1"/>
    </source>
</evidence>